<gene>
    <name evidence="1" type="ORF">CIHG_10544</name>
</gene>
<sequence length="143" mass="16828">MSASKAPAINTQDLMNRILQLKQITKKLGEQNHKLKDHNKQLEAQVMAIPSIRQQEKKDKLQAFLRQLHIYMDMKGKELSNNKNKIIMAALYLCGAVFNWFDAYLQNYYEKDEVNQDNNMLKIIDSYNIFIWILKTTFGEVEE</sequence>
<proteinExistence type="predicted"/>
<dbReference type="STRING" id="396776.A0A0J8S8L6"/>
<evidence type="ECO:0000313" key="2">
    <source>
        <dbReference type="Proteomes" id="UP000054563"/>
    </source>
</evidence>
<dbReference type="EMBL" id="DS017178">
    <property type="protein sequence ID" value="KMU92724.1"/>
    <property type="molecule type" value="Genomic_DNA"/>
</dbReference>
<dbReference type="Proteomes" id="UP000054563">
    <property type="component" value="Unassembled WGS sequence"/>
</dbReference>
<evidence type="ECO:0000313" key="1">
    <source>
        <dbReference type="EMBL" id="KMU92724.1"/>
    </source>
</evidence>
<organism evidence="1 2">
    <name type="scientific">Coccidioides immitis H538.4</name>
    <dbReference type="NCBI Taxonomy" id="396776"/>
    <lineage>
        <taxon>Eukaryota</taxon>
        <taxon>Fungi</taxon>
        <taxon>Dikarya</taxon>
        <taxon>Ascomycota</taxon>
        <taxon>Pezizomycotina</taxon>
        <taxon>Eurotiomycetes</taxon>
        <taxon>Eurotiomycetidae</taxon>
        <taxon>Onygenales</taxon>
        <taxon>Onygenaceae</taxon>
        <taxon>Coccidioides</taxon>
    </lineage>
</organism>
<dbReference type="OrthoDB" id="10391299at2759"/>
<evidence type="ECO:0008006" key="3">
    <source>
        <dbReference type="Google" id="ProtNLM"/>
    </source>
</evidence>
<name>A0A0J8S8L6_COCIT</name>
<protein>
    <recommendedName>
        <fullName evidence="3">DUF4939 domain-containing protein</fullName>
    </recommendedName>
</protein>
<reference evidence="2" key="1">
    <citation type="journal article" date="2010" name="Genome Res.">
        <title>Population genomic sequencing of Coccidioides fungi reveals recent hybridization and transposon control.</title>
        <authorList>
            <person name="Neafsey D.E."/>
            <person name="Barker B.M."/>
            <person name="Sharpton T.J."/>
            <person name="Stajich J.E."/>
            <person name="Park D.J."/>
            <person name="Whiston E."/>
            <person name="Hung C.-Y."/>
            <person name="McMahan C."/>
            <person name="White J."/>
            <person name="Sykes S."/>
            <person name="Heiman D."/>
            <person name="Young S."/>
            <person name="Zeng Q."/>
            <person name="Abouelleil A."/>
            <person name="Aftuck L."/>
            <person name="Bessette D."/>
            <person name="Brown A."/>
            <person name="FitzGerald M."/>
            <person name="Lui A."/>
            <person name="Macdonald J.P."/>
            <person name="Priest M."/>
            <person name="Orbach M.J."/>
            <person name="Galgiani J.N."/>
            <person name="Kirkland T.N."/>
            <person name="Cole G.T."/>
            <person name="Birren B.W."/>
            <person name="Henn M.R."/>
            <person name="Taylor J.W."/>
            <person name="Rounsley S.D."/>
        </authorList>
    </citation>
    <scope>NUCLEOTIDE SEQUENCE [LARGE SCALE GENOMIC DNA]</scope>
    <source>
        <strain evidence="2">H538.4</strain>
    </source>
</reference>
<accession>A0A0J8S8L6</accession>
<dbReference type="AlphaFoldDB" id="A0A0J8S8L6"/>
<dbReference type="VEuPathDB" id="FungiDB:CIHG_10544"/>